<dbReference type="Proteomes" id="UP000485058">
    <property type="component" value="Unassembled WGS sequence"/>
</dbReference>
<protein>
    <submittedName>
        <fullName evidence="1">Uncharacterized protein</fullName>
    </submittedName>
</protein>
<gene>
    <name evidence="1" type="ORF">HaLaN_07589</name>
</gene>
<evidence type="ECO:0000313" key="1">
    <source>
        <dbReference type="EMBL" id="GFH11982.1"/>
    </source>
</evidence>
<comment type="caution">
    <text evidence="1">The sequence shown here is derived from an EMBL/GenBank/DDBJ whole genome shotgun (WGS) entry which is preliminary data.</text>
</comment>
<evidence type="ECO:0000313" key="2">
    <source>
        <dbReference type="Proteomes" id="UP000485058"/>
    </source>
</evidence>
<name>A0A699Z8W3_HAELA</name>
<keyword evidence="2" id="KW-1185">Reference proteome</keyword>
<dbReference type="EMBL" id="BLLF01000455">
    <property type="protein sequence ID" value="GFH11982.1"/>
    <property type="molecule type" value="Genomic_DNA"/>
</dbReference>
<dbReference type="AlphaFoldDB" id="A0A699Z8W3"/>
<sequence length="158" mass="16560">MGSGASAHEGATCLTATAGEGAGMHDGWGVAARGPPNGTFGHSCNGCQWEAAHIYACVGCKTKDGGTQLAAILYADRCQLQAFGVTATDSMPDSGWSSCQGRCGSWGQSLSFMLMLVAPKHQGVHYIVPVLLVRCCQVKLLHPVSVNVYPNISRFMVL</sequence>
<proteinExistence type="predicted"/>
<accession>A0A699Z8W3</accession>
<organism evidence="1 2">
    <name type="scientific">Haematococcus lacustris</name>
    <name type="common">Green alga</name>
    <name type="synonym">Haematococcus pluvialis</name>
    <dbReference type="NCBI Taxonomy" id="44745"/>
    <lineage>
        <taxon>Eukaryota</taxon>
        <taxon>Viridiplantae</taxon>
        <taxon>Chlorophyta</taxon>
        <taxon>core chlorophytes</taxon>
        <taxon>Chlorophyceae</taxon>
        <taxon>CS clade</taxon>
        <taxon>Chlamydomonadales</taxon>
        <taxon>Haematococcaceae</taxon>
        <taxon>Haematococcus</taxon>
    </lineage>
</organism>
<reference evidence="1 2" key="1">
    <citation type="submission" date="2020-02" db="EMBL/GenBank/DDBJ databases">
        <title>Draft genome sequence of Haematococcus lacustris strain NIES-144.</title>
        <authorList>
            <person name="Morimoto D."/>
            <person name="Nakagawa S."/>
            <person name="Yoshida T."/>
            <person name="Sawayama S."/>
        </authorList>
    </citation>
    <scope>NUCLEOTIDE SEQUENCE [LARGE SCALE GENOMIC DNA]</scope>
    <source>
        <strain evidence="1 2">NIES-144</strain>
    </source>
</reference>